<accession>A0A084GVZ2</accession>
<protein>
    <submittedName>
        <fullName evidence="2">Acetyltransferase</fullName>
    </submittedName>
</protein>
<dbReference type="InterPro" id="IPR051908">
    <property type="entry name" value="Ribosomal_N-acetyltransferase"/>
</dbReference>
<dbReference type="Pfam" id="PF13302">
    <property type="entry name" value="Acetyltransf_3"/>
    <property type="match status" value="1"/>
</dbReference>
<dbReference type="AlphaFoldDB" id="A0A084GVZ2"/>
<dbReference type="PANTHER" id="PTHR43441:SF3">
    <property type="entry name" value="ACETYLTRANSFERASE"/>
    <property type="match status" value="1"/>
</dbReference>
<evidence type="ECO:0000259" key="1">
    <source>
        <dbReference type="PROSITE" id="PS51186"/>
    </source>
</evidence>
<evidence type="ECO:0000313" key="3">
    <source>
        <dbReference type="Proteomes" id="UP000028549"/>
    </source>
</evidence>
<dbReference type="GO" id="GO:0008999">
    <property type="term" value="F:protein-N-terminal-alanine acetyltransferase activity"/>
    <property type="evidence" value="ECO:0007669"/>
    <property type="project" value="TreeGrafter"/>
</dbReference>
<reference evidence="2 3" key="1">
    <citation type="journal article" date="2005" name="Int. J. Syst. Evol. Microbiol.">
        <title>Bacillus cibi sp. nov., isolated from jeotgal, a traditional Korean fermented seafood.</title>
        <authorList>
            <person name="Yoon J.H."/>
            <person name="Lee C.H."/>
            <person name="Oh T.K."/>
        </authorList>
    </citation>
    <scope>NUCLEOTIDE SEQUENCE [LARGE SCALE GENOMIC DNA]</scope>
    <source>
        <strain evidence="2 3">DSM 16189</strain>
    </source>
</reference>
<dbReference type="OrthoDB" id="9799321at2"/>
<proteinExistence type="predicted"/>
<name>A0A084GVZ2_METID</name>
<evidence type="ECO:0000313" key="2">
    <source>
        <dbReference type="EMBL" id="KEZ51504.1"/>
    </source>
</evidence>
<dbReference type="RefSeq" id="WP_029280061.1">
    <property type="nucleotide sequence ID" value="NZ_CANLZQ010000020.1"/>
</dbReference>
<dbReference type="InterPro" id="IPR000182">
    <property type="entry name" value="GNAT_dom"/>
</dbReference>
<dbReference type="PANTHER" id="PTHR43441">
    <property type="entry name" value="RIBOSOMAL-PROTEIN-SERINE ACETYLTRANSFERASE"/>
    <property type="match status" value="1"/>
</dbReference>
<keyword evidence="3" id="KW-1185">Reference proteome</keyword>
<gene>
    <name evidence="2" type="ORF">GS18_0210170</name>
</gene>
<feature type="domain" description="N-acetyltransferase" evidence="1">
    <location>
        <begin position="18"/>
        <end position="182"/>
    </location>
</feature>
<dbReference type="PROSITE" id="PS51186">
    <property type="entry name" value="GNAT"/>
    <property type="match status" value="1"/>
</dbReference>
<dbReference type="STRING" id="246786.GS18_0210170"/>
<dbReference type="Gene3D" id="3.40.630.30">
    <property type="match status" value="1"/>
</dbReference>
<dbReference type="GO" id="GO:0005737">
    <property type="term" value="C:cytoplasm"/>
    <property type="evidence" value="ECO:0007669"/>
    <property type="project" value="TreeGrafter"/>
</dbReference>
<organism evidence="2 3">
    <name type="scientific">Metabacillus indicus</name>
    <name type="common">Bacillus indicus</name>
    <dbReference type="NCBI Taxonomy" id="246786"/>
    <lineage>
        <taxon>Bacteria</taxon>
        <taxon>Bacillati</taxon>
        <taxon>Bacillota</taxon>
        <taxon>Bacilli</taxon>
        <taxon>Bacillales</taxon>
        <taxon>Bacillaceae</taxon>
        <taxon>Metabacillus</taxon>
    </lineage>
</organism>
<sequence>MKRPILLDFPNELTTDRLLIRAPRPGDGKAVNAAVNESLEELKPWMPFAQKSQSIEDTEANIRESCAKFMLREDLRLLMFDRITGEFIGSTGFHRMDWDVPKVEIGYWISTKHSGKGYMIEAVEALTAFAAREFGARRVEIRCDPENVKSRRIPEKLGFQLEGILRQDDVSADGRSLRDTCVFAKIF</sequence>
<dbReference type="Proteomes" id="UP000028549">
    <property type="component" value="Unassembled WGS sequence"/>
</dbReference>
<dbReference type="InterPro" id="IPR016181">
    <property type="entry name" value="Acyl_CoA_acyltransferase"/>
</dbReference>
<dbReference type="GO" id="GO:1990189">
    <property type="term" value="F:protein N-terminal-serine acetyltransferase activity"/>
    <property type="evidence" value="ECO:0007669"/>
    <property type="project" value="TreeGrafter"/>
</dbReference>
<comment type="caution">
    <text evidence="2">The sequence shown here is derived from an EMBL/GenBank/DDBJ whole genome shotgun (WGS) entry which is preliminary data.</text>
</comment>
<dbReference type="EMBL" id="JNVC02000005">
    <property type="protein sequence ID" value="KEZ51504.1"/>
    <property type="molecule type" value="Genomic_DNA"/>
</dbReference>
<dbReference type="SUPFAM" id="SSF55729">
    <property type="entry name" value="Acyl-CoA N-acyltransferases (Nat)"/>
    <property type="match status" value="1"/>
</dbReference>